<gene>
    <name evidence="3" type="ORF">GCM10007100_38310</name>
</gene>
<name>A0A918TWV6_9BACT</name>
<dbReference type="RefSeq" id="WP_189574040.1">
    <property type="nucleotide sequence ID" value="NZ_BMXI01000022.1"/>
</dbReference>
<evidence type="ECO:0000313" key="3">
    <source>
        <dbReference type="EMBL" id="GHC66775.1"/>
    </source>
</evidence>
<evidence type="ECO:0000259" key="1">
    <source>
        <dbReference type="Pfam" id="PF25840"/>
    </source>
</evidence>
<comment type="caution">
    <text evidence="3">The sequence shown here is derived from an EMBL/GenBank/DDBJ whole genome shotgun (WGS) entry which is preliminary data.</text>
</comment>
<dbReference type="GO" id="GO:0005975">
    <property type="term" value="P:carbohydrate metabolic process"/>
    <property type="evidence" value="ECO:0007669"/>
    <property type="project" value="InterPro"/>
</dbReference>
<dbReference type="SUPFAM" id="SSF48208">
    <property type="entry name" value="Six-hairpin glycosidases"/>
    <property type="match status" value="1"/>
</dbReference>
<proteinExistence type="predicted"/>
<dbReference type="InterPro" id="IPR058907">
    <property type="entry name" value="P29_N"/>
</dbReference>
<reference evidence="3" key="1">
    <citation type="journal article" date="2014" name="Int. J. Syst. Evol. Microbiol.">
        <title>Complete genome sequence of Corynebacterium casei LMG S-19264T (=DSM 44701T), isolated from a smear-ripened cheese.</title>
        <authorList>
            <consortium name="US DOE Joint Genome Institute (JGI-PGF)"/>
            <person name="Walter F."/>
            <person name="Albersmeier A."/>
            <person name="Kalinowski J."/>
            <person name="Ruckert C."/>
        </authorList>
    </citation>
    <scope>NUCLEOTIDE SEQUENCE</scope>
    <source>
        <strain evidence="3">KCTC 12988</strain>
    </source>
</reference>
<sequence>MQNRRTFIESLSFGSAGIFLSTGGILTSSLALADDSAGKSLSDFDSLSGNLLADWVDGMLAHQIDEPDNPIHDGALACPSCEHIHGRCWEAVYPILRMAKSTGDEKYLAAAIKLFDWSKNVSGADGRWTNDLNPKSWHGTSIFGAIALAEAIQYHGDLLSEEQLATWKARLKHAASDYLWKKFKTLNFTNVNYGFTAVHGFDLLGRVLGEQKYLDRSSELASGVKEYFTEPNKLLFGEGKPYDVRSARNLLPVDLGYNVEESLNGVTLYALHQKDEELLQLLQKSLEGHLQFMLPDGGWDNSWGTRQFKWTYWGSRTCDGCQPAFAMMAHRNPALGTAAVRSTELLARCTANGLLHGGPHYVSHGVRPCIHHTFAHAKTLAFVQDHKKSLEHVDDATPLPREVAKGVKHFPEIAVSLAAKGPWRATVSAYDSIYRTKSEPEHILHATGGSLSVLYHDKVGLLLAGSMPKYLQVEPLNQQENPGGDFPLTPRIEIRKNGKWFTNLYDLTAKVTHEENEKQIRFHVQTTLTNLNYQALADEVSRFDLEYLFEENRTVITAQSTNGDASKEQASLILPVLSPTGEAVKQVSETRIEISKPNGIVVIESTVPLTIQETKRGRVFNMVPGAEAVPIIAQLPRDSGMRATCTISVL</sequence>
<feature type="domain" description="Broad-specificity ulvan lyase N-terminal" evidence="1">
    <location>
        <begin position="52"/>
        <end position="402"/>
    </location>
</feature>
<dbReference type="Pfam" id="PF25840">
    <property type="entry name" value="Ulvan_lyase_N"/>
    <property type="match status" value="1"/>
</dbReference>
<accession>A0A918TWV6</accession>
<feature type="domain" description="Broad-specificity ulvan lyase C-terminal" evidence="2">
    <location>
        <begin position="407"/>
        <end position="649"/>
    </location>
</feature>
<protein>
    <submittedName>
        <fullName evidence="3">Uncharacterized protein</fullName>
    </submittedName>
</protein>
<dbReference type="Proteomes" id="UP000644507">
    <property type="component" value="Unassembled WGS sequence"/>
</dbReference>
<dbReference type="InterPro" id="IPR008928">
    <property type="entry name" value="6-hairpin_glycosidase_sf"/>
</dbReference>
<reference evidence="3" key="2">
    <citation type="submission" date="2020-09" db="EMBL/GenBank/DDBJ databases">
        <authorList>
            <person name="Sun Q."/>
            <person name="Kim S."/>
        </authorList>
    </citation>
    <scope>NUCLEOTIDE SEQUENCE</scope>
    <source>
        <strain evidence="3">KCTC 12988</strain>
    </source>
</reference>
<dbReference type="InterPro" id="IPR006311">
    <property type="entry name" value="TAT_signal"/>
</dbReference>
<dbReference type="EMBL" id="BMXI01000022">
    <property type="protein sequence ID" value="GHC66775.1"/>
    <property type="molecule type" value="Genomic_DNA"/>
</dbReference>
<evidence type="ECO:0000313" key="4">
    <source>
        <dbReference type="Proteomes" id="UP000644507"/>
    </source>
</evidence>
<dbReference type="PROSITE" id="PS51318">
    <property type="entry name" value="TAT"/>
    <property type="match status" value="1"/>
</dbReference>
<dbReference type="AlphaFoldDB" id="A0A918TWV6"/>
<keyword evidence="4" id="KW-1185">Reference proteome</keyword>
<organism evidence="3 4">
    <name type="scientific">Roseibacillus persicicus</name>
    <dbReference type="NCBI Taxonomy" id="454148"/>
    <lineage>
        <taxon>Bacteria</taxon>
        <taxon>Pseudomonadati</taxon>
        <taxon>Verrucomicrobiota</taxon>
        <taxon>Verrucomicrobiia</taxon>
        <taxon>Verrucomicrobiales</taxon>
        <taxon>Verrucomicrobiaceae</taxon>
        <taxon>Roseibacillus</taxon>
    </lineage>
</organism>
<evidence type="ECO:0000259" key="2">
    <source>
        <dbReference type="Pfam" id="PF25841"/>
    </source>
</evidence>
<dbReference type="Pfam" id="PF25841">
    <property type="entry name" value="Ulvan_lyase_C"/>
    <property type="match status" value="1"/>
</dbReference>
<dbReference type="InterPro" id="IPR058908">
    <property type="entry name" value="P29_C"/>
</dbReference>